<protein>
    <submittedName>
        <fullName evidence="2">Uncharacterized protein</fullName>
    </submittedName>
</protein>
<proteinExistence type="predicted"/>
<evidence type="ECO:0000313" key="2">
    <source>
        <dbReference type="EMBL" id="PWZ00548.1"/>
    </source>
</evidence>
<evidence type="ECO:0000313" key="3">
    <source>
        <dbReference type="Proteomes" id="UP000246740"/>
    </source>
</evidence>
<dbReference type="AlphaFoldDB" id="A0A317XRN0"/>
<reference evidence="2 3" key="1">
    <citation type="journal article" date="2018" name="Mol. Biol. Evol.">
        <title>Broad Genomic Sampling Reveals a Smut Pathogenic Ancestry of the Fungal Clade Ustilaginomycotina.</title>
        <authorList>
            <person name="Kijpornyongpan T."/>
            <person name="Mondo S.J."/>
            <person name="Barry K."/>
            <person name="Sandor L."/>
            <person name="Lee J."/>
            <person name="Lipzen A."/>
            <person name="Pangilinan J."/>
            <person name="LaButti K."/>
            <person name="Hainaut M."/>
            <person name="Henrissat B."/>
            <person name="Grigoriev I.V."/>
            <person name="Spatafora J.W."/>
            <person name="Aime M.C."/>
        </authorList>
    </citation>
    <scope>NUCLEOTIDE SEQUENCE [LARGE SCALE GENOMIC DNA]</scope>
    <source>
        <strain evidence="2 3">MCA 3645</strain>
    </source>
</reference>
<dbReference type="EMBL" id="KZ819192">
    <property type="protein sequence ID" value="PWZ00548.1"/>
    <property type="molecule type" value="Genomic_DNA"/>
</dbReference>
<accession>A0A317XRN0</accession>
<feature type="chain" id="PRO_5016412544" evidence="1">
    <location>
        <begin position="27"/>
        <end position="220"/>
    </location>
</feature>
<keyword evidence="1" id="KW-0732">Signal</keyword>
<dbReference type="Proteomes" id="UP000246740">
    <property type="component" value="Unassembled WGS sequence"/>
</dbReference>
<dbReference type="InParanoid" id="A0A317XRN0"/>
<gene>
    <name evidence="2" type="ORF">BCV70DRAFT_236917</name>
</gene>
<name>A0A317XRN0_9BASI</name>
<organism evidence="2 3">
    <name type="scientific">Testicularia cyperi</name>
    <dbReference type="NCBI Taxonomy" id="1882483"/>
    <lineage>
        <taxon>Eukaryota</taxon>
        <taxon>Fungi</taxon>
        <taxon>Dikarya</taxon>
        <taxon>Basidiomycota</taxon>
        <taxon>Ustilaginomycotina</taxon>
        <taxon>Ustilaginomycetes</taxon>
        <taxon>Ustilaginales</taxon>
        <taxon>Anthracoideaceae</taxon>
        <taxon>Testicularia</taxon>
    </lineage>
</organism>
<sequence>MSTSFRNRIGVSVVLIQAILLASVGGKWNPSPVPDPNAPAHFPKNQALWQQWCSGGSHRYTACFQRTDGDMHDDLTVSNDAAGHTVLSEDGKFSLLFQQANAEGFTMDDKIWRQWCPDTKSSSEVACFHLTSGGPQDFSVSPEKHDQIVFSSKGHYFGAKCPTGTDPLVITVDGIGDITIKGPVKYQGKDCCSLIMTVIGKHYPKTVCPGDPAIEFPANL</sequence>
<keyword evidence="3" id="KW-1185">Reference proteome</keyword>
<feature type="signal peptide" evidence="1">
    <location>
        <begin position="1"/>
        <end position="26"/>
    </location>
</feature>
<evidence type="ECO:0000256" key="1">
    <source>
        <dbReference type="SAM" id="SignalP"/>
    </source>
</evidence>